<feature type="non-terminal residue" evidence="2">
    <location>
        <position position="292"/>
    </location>
</feature>
<organism evidence="2">
    <name type="scientific">Tetraodon nigroviridis</name>
    <name type="common">Spotted green pufferfish</name>
    <name type="synonym">Chelonodon nigroviridis</name>
    <dbReference type="NCBI Taxonomy" id="99883"/>
    <lineage>
        <taxon>Eukaryota</taxon>
        <taxon>Metazoa</taxon>
        <taxon>Chordata</taxon>
        <taxon>Craniata</taxon>
        <taxon>Vertebrata</taxon>
        <taxon>Euteleostomi</taxon>
        <taxon>Actinopterygii</taxon>
        <taxon>Neopterygii</taxon>
        <taxon>Teleostei</taxon>
        <taxon>Neoteleostei</taxon>
        <taxon>Acanthomorphata</taxon>
        <taxon>Eupercaria</taxon>
        <taxon>Tetraodontiformes</taxon>
        <taxon>Tetradontoidea</taxon>
        <taxon>Tetraodontidae</taxon>
        <taxon>Tetraodon</taxon>
    </lineage>
</organism>
<dbReference type="OrthoDB" id="9970199at2759"/>
<gene>
    <name evidence="2" type="ORF">GSTENG00003734001</name>
</gene>
<feature type="transmembrane region" description="Helical" evidence="1">
    <location>
        <begin position="149"/>
        <end position="169"/>
    </location>
</feature>
<dbReference type="AlphaFoldDB" id="Q4TBJ4"/>
<sequence length="292" mass="33056">SVGAPPETKAAPRFYINFWIYFTVQNWVLDLGRSITMLALPADWFPVNRPSAAEYLHALYAVATPLLLLKMLERSPRTLPRPSDHLGVIAIVMGTTLHLVAESVRRRLWLTGYQLHQSVRENPVMKNAKPPPMVEVAELLFYLDDGPARLMWCAPVFLVLFFFFGGCFVPRNQEVQMPPAAWALLAPNAAYYWGDCVPAGVGPQYLIAEGQTFIPFIITFFTMSATVMHQRRRGFVPHANGLFVLSSFLAALLLVAVWVLWLWDDGVLRKKHPGLIYVPQPRTVFTLHLQQQ</sequence>
<reference evidence="2" key="2">
    <citation type="submission" date="2004-02" db="EMBL/GenBank/DDBJ databases">
        <authorList>
            <consortium name="Genoscope"/>
            <consortium name="Whitehead Institute Centre for Genome Research"/>
        </authorList>
    </citation>
    <scope>NUCLEOTIDE SEQUENCE</scope>
</reference>
<dbReference type="GO" id="GO:0016020">
    <property type="term" value="C:membrane"/>
    <property type="evidence" value="ECO:0007669"/>
    <property type="project" value="TreeGrafter"/>
</dbReference>
<feature type="transmembrane region" description="Helical" evidence="1">
    <location>
        <begin position="213"/>
        <end position="230"/>
    </location>
</feature>
<feature type="transmembrane region" description="Helical" evidence="1">
    <location>
        <begin position="242"/>
        <end position="263"/>
    </location>
</feature>
<dbReference type="KEGG" id="tng:GSTEN00003734G001"/>
<dbReference type="GO" id="GO:0005783">
    <property type="term" value="C:endoplasmic reticulum"/>
    <property type="evidence" value="ECO:0007669"/>
    <property type="project" value="TreeGrafter"/>
</dbReference>
<accession>Q4TBJ4</accession>
<evidence type="ECO:0000313" key="2">
    <source>
        <dbReference type="EMBL" id="CAF89738.1"/>
    </source>
</evidence>
<protein>
    <submittedName>
        <fullName evidence="2">(spotted green pufferfish) hypothetical protein</fullName>
    </submittedName>
</protein>
<dbReference type="InterPro" id="IPR029255">
    <property type="entry name" value="CLN6"/>
</dbReference>
<reference evidence="2" key="1">
    <citation type="journal article" date="2004" name="Nature">
        <title>Genome duplication in the teleost fish Tetraodon nigroviridis reveals the early vertebrate proto-karyotype.</title>
        <authorList>
            <person name="Jaillon O."/>
            <person name="Aury J.-M."/>
            <person name="Brunet F."/>
            <person name="Petit J.-L."/>
            <person name="Stange-Thomann N."/>
            <person name="Mauceli E."/>
            <person name="Bouneau L."/>
            <person name="Fischer C."/>
            <person name="Ozouf-Costaz C."/>
            <person name="Bernot A."/>
            <person name="Nicaud S."/>
            <person name="Jaffe D."/>
            <person name="Fisher S."/>
            <person name="Lutfalla G."/>
            <person name="Dossat C."/>
            <person name="Segurens B."/>
            <person name="Dasilva C."/>
            <person name="Salanoubat M."/>
            <person name="Levy M."/>
            <person name="Boudet N."/>
            <person name="Castellano S."/>
            <person name="Anthouard V."/>
            <person name="Jubin C."/>
            <person name="Castelli V."/>
            <person name="Katinka M."/>
            <person name="Vacherie B."/>
            <person name="Biemont C."/>
            <person name="Skalli Z."/>
            <person name="Cattolico L."/>
            <person name="Poulain J."/>
            <person name="De Berardinis V."/>
            <person name="Cruaud C."/>
            <person name="Duprat S."/>
            <person name="Brottier P."/>
            <person name="Coutanceau J.-P."/>
            <person name="Gouzy J."/>
            <person name="Parra G."/>
            <person name="Lardier G."/>
            <person name="Chapple C."/>
            <person name="McKernan K.J."/>
            <person name="McEwan P."/>
            <person name="Bosak S."/>
            <person name="Kellis M."/>
            <person name="Volff J.-N."/>
            <person name="Guigo R."/>
            <person name="Zody M.C."/>
            <person name="Mesirov J."/>
            <person name="Lindblad-Toh K."/>
            <person name="Birren B."/>
            <person name="Nusbaum C."/>
            <person name="Kahn D."/>
            <person name="Robinson-Rechavi M."/>
            <person name="Laudet V."/>
            <person name="Schachter V."/>
            <person name="Quetier F."/>
            <person name="Saurin W."/>
            <person name="Scarpelli C."/>
            <person name="Wincker P."/>
            <person name="Lander E.S."/>
            <person name="Weissenbach J."/>
            <person name="Roest Crollius H."/>
        </authorList>
    </citation>
    <scope>NUCLEOTIDE SEQUENCE [LARGE SCALE GENOMIC DNA]</scope>
</reference>
<evidence type="ECO:0000256" key="1">
    <source>
        <dbReference type="SAM" id="Phobius"/>
    </source>
</evidence>
<keyword evidence="1" id="KW-0812">Transmembrane</keyword>
<dbReference type="Pfam" id="PF15156">
    <property type="entry name" value="CLN6"/>
    <property type="match status" value="1"/>
</dbReference>
<feature type="non-terminal residue" evidence="2">
    <location>
        <position position="1"/>
    </location>
</feature>
<comment type="caution">
    <text evidence="2">The sequence shown here is derived from an EMBL/GenBank/DDBJ whole genome shotgun (WGS) entry which is preliminary data.</text>
</comment>
<name>Q4TBJ4_TETNG</name>
<proteinExistence type="predicted"/>
<dbReference type="PANTHER" id="PTHR16244">
    <property type="entry name" value="CEROID-LIPOFUSCINOSIS NEURONAL PROTEIN 6"/>
    <property type="match status" value="1"/>
</dbReference>
<keyword evidence="1" id="KW-1133">Transmembrane helix</keyword>
<dbReference type="EMBL" id="CAAE01007124">
    <property type="protein sequence ID" value="CAF89738.1"/>
    <property type="molecule type" value="Genomic_DNA"/>
</dbReference>
<dbReference type="PANTHER" id="PTHR16244:SF2">
    <property type="entry name" value="CEROID-LIPOFUSCINOSIS NEURONAL PROTEIN 6"/>
    <property type="match status" value="1"/>
</dbReference>
<keyword evidence="1" id="KW-0472">Membrane</keyword>
<dbReference type="GO" id="GO:0007040">
    <property type="term" value="P:lysosome organization"/>
    <property type="evidence" value="ECO:0007669"/>
    <property type="project" value="TreeGrafter"/>
</dbReference>